<evidence type="ECO:0000256" key="2">
    <source>
        <dbReference type="ARBA" id="ARBA00022475"/>
    </source>
</evidence>
<evidence type="ECO:0000256" key="5">
    <source>
        <dbReference type="ARBA" id="ARBA00023136"/>
    </source>
</evidence>
<keyword evidence="4 6" id="KW-1133">Transmembrane helix</keyword>
<feature type="transmembrane region" description="Helical" evidence="6">
    <location>
        <begin position="99"/>
        <end position="121"/>
    </location>
</feature>
<evidence type="ECO:0000313" key="8">
    <source>
        <dbReference type="Proteomes" id="UP000176634"/>
    </source>
</evidence>
<reference evidence="7 8" key="1">
    <citation type="journal article" date="2016" name="Nat. Commun.">
        <title>Thousands of microbial genomes shed light on interconnected biogeochemical processes in an aquifer system.</title>
        <authorList>
            <person name="Anantharaman K."/>
            <person name="Brown C.T."/>
            <person name="Hug L.A."/>
            <person name="Sharon I."/>
            <person name="Castelle C.J."/>
            <person name="Probst A.J."/>
            <person name="Thomas B.C."/>
            <person name="Singh A."/>
            <person name="Wilkins M.J."/>
            <person name="Karaoz U."/>
            <person name="Brodie E.L."/>
            <person name="Williams K.H."/>
            <person name="Hubbard S.S."/>
            <person name="Banfield J.F."/>
        </authorList>
    </citation>
    <scope>NUCLEOTIDE SEQUENCE [LARGE SCALE GENOMIC DNA]</scope>
</reference>
<feature type="transmembrane region" description="Helical" evidence="6">
    <location>
        <begin position="179"/>
        <end position="202"/>
    </location>
</feature>
<evidence type="ECO:0000256" key="3">
    <source>
        <dbReference type="ARBA" id="ARBA00022692"/>
    </source>
</evidence>
<comment type="caution">
    <text evidence="7">The sequence shown here is derived from an EMBL/GenBank/DDBJ whole genome shotgun (WGS) entry which is preliminary data.</text>
</comment>
<feature type="transmembrane region" description="Helical" evidence="6">
    <location>
        <begin position="57"/>
        <end position="78"/>
    </location>
</feature>
<dbReference type="Proteomes" id="UP000176634">
    <property type="component" value="Unassembled WGS sequence"/>
</dbReference>
<protein>
    <recommendedName>
        <fullName evidence="9">Hydrogenase</fullName>
    </recommendedName>
</protein>
<feature type="transmembrane region" description="Helical" evidence="6">
    <location>
        <begin position="127"/>
        <end position="145"/>
    </location>
</feature>
<proteinExistence type="predicted"/>
<dbReference type="EMBL" id="MFRA01000002">
    <property type="protein sequence ID" value="OGH93120.1"/>
    <property type="molecule type" value="Genomic_DNA"/>
</dbReference>
<organism evidence="7 8">
    <name type="scientific">Candidatus Magasanikbacteria bacterium RIFOXYD1_FULL_40_23</name>
    <dbReference type="NCBI Taxonomy" id="1798705"/>
    <lineage>
        <taxon>Bacteria</taxon>
        <taxon>Candidatus Magasanikiibacteriota</taxon>
    </lineage>
</organism>
<name>A0A1F6PAQ6_9BACT</name>
<feature type="transmembrane region" description="Helical" evidence="6">
    <location>
        <begin position="33"/>
        <end position="51"/>
    </location>
</feature>
<dbReference type="PANTHER" id="PTHR38601">
    <property type="entry name" value="HYDROGENASE-4 COMPONENT E"/>
    <property type="match status" value="1"/>
</dbReference>
<evidence type="ECO:0008006" key="9">
    <source>
        <dbReference type="Google" id="ProtNLM"/>
    </source>
</evidence>
<keyword evidence="2" id="KW-1003">Cell membrane</keyword>
<feature type="transmembrane region" description="Helical" evidence="6">
    <location>
        <begin position="6"/>
        <end position="26"/>
    </location>
</feature>
<evidence type="ECO:0000256" key="6">
    <source>
        <dbReference type="SAM" id="Phobius"/>
    </source>
</evidence>
<feature type="transmembrane region" description="Helical" evidence="6">
    <location>
        <begin position="154"/>
        <end position="173"/>
    </location>
</feature>
<dbReference type="PANTHER" id="PTHR38601:SF1">
    <property type="entry name" value="HYDROGENASE-4 COMPONENT E"/>
    <property type="match status" value="1"/>
</dbReference>
<comment type="subcellular location">
    <subcellularLocation>
        <location evidence="1">Cell membrane</location>
        <topology evidence="1">Multi-pass membrane protein</topology>
    </subcellularLocation>
</comment>
<keyword evidence="5 6" id="KW-0472">Membrane</keyword>
<evidence type="ECO:0000313" key="7">
    <source>
        <dbReference type="EMBL" id="OGH93120.1"/>
    </source>
</evidence>
<dbReference type="GO" id="GO:0005886">
    <property type="term" value="C:plasma membrane"/>
    <property type="evidence" value="ECO:0007669"/>
    <property type="project" value="UniProtKB-SubCell"/>
</dbReference>
<evidence type="ECO:0000256" key="1">
    <source>
        <dbReference type="ARBA" id="ARBA00004651"/>
    </source>
</evidence>
<accession>A0A1F6PAQ6</accession>
<keyword evidence="3 6" id="KW-0812">Transmembrane</keyword>
<gene>
    <name evidence="7" type="ORF">A2563_00335</name>
</gene>
<dbReference type="InterPro" id="IPR038730">
    <property type="entry name" value="HyfE-like"/>
</dbReference>
<dbReference type="AlphaFoldDB" id="A0A1F6PAQ6"/>
<evidence type="ECO:0000256" key="4">
    <source>
        <dbReference type="ARBA" id="ARBA00022989"/>
    </source>
</evidence>
<sequence length="219" mass="24414">MFIESPQTLFFLEALIFASVIFINIAKKNSFAVFLYMAQSFVVAFLLFNSSLKESSFTLMLVALSVFAVKVIVAPYFFRNLINKHQLKFSVSTYLNGPMTLVILAMLTAFTFSSFFQPLSILSQENFNALLLALSTMLISVFVIINRKGALSQMIGILSLENAIVSFAFLSGLEQNAGPQLGIVFDILVWVIIATVFASMIYKQFGSLDVSMMKNLKEE</sequence>
<dbReference type="STRING" id="1798705.A2563_00335"/>